<dbReference type="InterPro" id="IPR004232">
    <property type="entry name" value="CN_Hdrtase_a/SCN_Hdrlase_g"/>
</dbReference>
<dbReference type="Proteomes" id="UP001470809">
    <property type="component" value="Chromosome"/>
</dbReference>
<sequence length="221" mass="23927">MPHDHHDHLSPSGHPYRPDNDQPLTYWQQMEIAVREILIAKGITTAAEINAQIDAMDARNPAHGAAVVARAWTDPAFRDDLMADASAASAAMGFDIGPMKLIAVENTAEVHNVIVCTLCSCYPRNLLGLPPDWYKSRAYRSRTVKEPRKVLAEFGVTLPEDVTVRVHDSTADMRYIVIPARPADTDGWSADQLAGLVTRDSMIGTGLAKTPAALAGTETGG</sequence>
<reference evidence="10" key="1">
    <citation type="submission" date="2024-04" db="EMBL/GenBank/DDBJ databases">
        <title>Phylogenomic analyses of a clade within the roseobacter group suggest taxonomic reassignments of species of the genera Aestuariivita, Citreicella, Loktanella, Nautella, Pelagibaca, Ruegeria, Thalassobius, Thiobacimonas and Tropicibacter, and the proposal o.</title>
        <authorList>
            <person name="Jeon C.O."/>
        </authorList>
    </citation>
    <scope>NUCLEOTIDE SEQUENCE [LARGE SCALE GENOMIC DNA]</scope>
    <source>
        <strain evidence="10">SS1-5</strain>
    </source>
</reference>
<feature type="binding site" evidence="6">
    <location>
        <position position="116"/>
    </location>
    <ligand>
        <name>Fe(3+)</name>
        <dbReference type="ChEBI" id="CHEBI:29034"/>
    </ligand>
</feature>
<dbReference type="Gene3D" id="3.90.330.10">
    <property type="entry name" value="Nitrile hydratase alpha /Thiocyanate hydrolase gamma"/>
    <property type="match status" value="1"/>
</dbReference>
<evidence type="ECO:0000256" key="3">
    <source>
        <dbReference type="ARBA" id="ARBA00022723"/>
    </source>
</evidence>
<dbReference type="GO" id="GO:0018822">
    <property type="term" value="F:nitrile hydratase activity"/>
    <property type="evidence" value="ECO:0007669"/>
    <property type="project" value="UniProtKB-EC"/>
</dbReference>
<evidence type="ECO:0000256" key="7">
    <source>
        <dbReference type="SAM" id="MobiDB-lite"/>
    </source>
</evidence>
<accession>A0AAN0MDN5</accession>
<dbReference type="InterPro" id="IPR036648">
    <property type="entry name" value="CN_Hdrase_a/SCN_Hdrase_g_sf"/>
</dbReference>
<dbReference type="Pfam" id="PF02979">
    <property type="entry name" value="NHase_alpha"/>
    <property type="match status" value="1"/>
</dbReference>
<evidence type="ECO:0000256" key="1">
    <source>
        <dbReference type="ARBA" id="ARBA00009363"/>
    </source>
</evidence>
<evidence type="ECO:0000256" key="6">
    <source>
        <dbReference type="PIRSR" id="PIRSR001426-1"/>
    </source>
</evidence>
<keyword evidence="6" id="KW-0408">Iron</keyword>
<keyword evidence="3 6" id="KW-0479">Metal-binding</keyword>
<comment type="catalytic activity">
    <reaction evidence="5">
        <text>an aliphatic primary amide = an aliphatic nitrile + H2O</text>
        <dbReference type="Rhea" id="RHEA:12673"/>
        <dbReference type="ChEBI" id="CHEBI:15377"/>
        <dbReference type="ChEBI" id="CHEBI:65285"/>
        <dbReference type="ChEBI" id="CHEBI:80291"/>
        <dbReference type="EC" id="4.2.1.84"/>
    </reaction>
</comment>
<dbReference type="GO" id="GO:0046914">
    <property type="term" value="F:transition metal ion binding"/>
    <property type="evidence" value="ECO:0007669"/>
    <property type="project" value="InterPro"/>
</dbReference>
<comment type="similarity">
    <text evidence="1">Belongs to the nitrile hydratase subunit alpha family.</text>
</comment>
<evidence type="ECO:0000313" key="9">
    <source>
        <dbReference type="EMBL" id="WZU66026.1"/>
    </source>
</evidence>
<keyword evidence="10" id="KW-1185">Reference proteome</keyword>
<evidence type="ECO:0000256" key="4">
    <source>
        <dbReference type="ARBA" id="ARBA00023239"/>
    </source>
</evidence>
<dbReference type="RefSeq" id="WP_342075355.1">
    <property type="nucleotide sequence ID" value="NZ_CP151767.2"/>
</dbReference>
<proteinExistence type="inferred from homology"/>
<organism evidence="9 10">
    <name type="scientific">Yoonia rhodophyticola</name>
    <dbReference type="NCBI Taxonomy" id="3137370"/>
    <lineage>
        <taxon>Bacteria</taxon>
        <taxon>Pseudomonadati</taxon>
        <taxon>Pseudomonadota</taxon>
        <taxon>Alphaproteobacteria</taxon>
        <taxon>Rhodobacterales</taxon>
        <taxon>Paracoccaceae</taxon>
        <taxon>Yoonia</taxon>
    </lineage>
</organism>
<evidence type="ECO:0000256" key="2">
    <source>
        <dbReference type="ARBA" id="ARBA00013079"/>
    </source>
</evidence>
<reference evidence="9 10" key="2">
    <citation type="submission" date="2024-08" db="EMBL/GenBank/DDBJ databases">
        <title>Phylogenomic analyses of a clade within the roseobacter group suggest taxonomic reassignments of species of the genera Aestuariivita, Citreicella, Loktanella, Nautella, Pelagibaca, Ruegeria, Thalassobius, Thiobacimonas and Tropicibacter, and the proposal o.</title>
        <authorList>
            <person name="Jeon C.O."/>
        </authorList>
    </citation>
    <scope>NUCLEOTIDE SEQUENCE [LARGE SCALE GENOMIC DNA]</scope>
    <source>
        <strain evidence="9 10">SS1-5</strain>
    </source>
</reference>
<evidence type="ECO:0000313" key="10">
    <source>
        <dbReference type="Proteomes" id="UP001470809"/>
    </source>
</evidence>
<dbReference type="SUPFAM" id="SSF56209">
    <property type="entry name" value="Nitrile hydratase alpha chain"/>
    <property type="match status" value="1"/>
</dbReference>
<evidence type="ECO:0000259" key="8">
    <source>
        <dbReference type="Pfam" id="PF02979"/>
    </source>
</evidence>
<protein>
    <recommendedName>
        <fullName evidence="2">nitrile hydratase</fullName>
        <ecNumber evidence="2">4.2.1.84</ecNumber>
    </recommendedName>
</protein>
<dbReference type="KEGG" id="yrh:AABB31_13140"/>
<feature type="binding site" evidence="6">
    <location>
        <position position="120"/>
    </location>
    <ligand>
        <name>Fe(3+)</name>
        <dbReference type="ChEBI" id="CHEBI:29034"/>
    </ligand>
</feature>
<dbReference type="NCBIfam" id="TIGR01323">
    <property type="entry name" value="nitrile_alph"/>
    <property type="match status" value="1"/>
</dbReference>
<gene>
    <name evidence="9" type="primary">nthA</name>
    <name evidence="9" type="ORF">AABB31_13140</name>
</gene>
<dbReference type="InterPro" id="IPR018141">
    <property type="entry name" value="Nitrile_hydratase_asu"/>
</dbReference>
<dbReference type="PIRSF" id="PIRSF001426">
    <property type="entry name" value="NHase_alpha"/>
    <property type="match status" value="1"/>
</dbReference>
<keyword evidence="4 9" id="KW-0456">Lyase</keyword>
<feature type="binding site" evidence="6">
    <location>
        <position position="121"/>
    </location>
    <ligand>
        <name>Fe(3+)</name>
        <dbReference type="ChEBI" id="CHEBI:29034"/>
    </ligand>
</feature>
<dbReference type="EC" id="4.2.1.84" evidence="2"/>
<dbReference type="AlphaFoldDB" id="A0AAN0MDN5"/>
<feature type="binding site" evidence="6">
    <location>
        <position position="119"/>
    </location>
    <ligand>
        <name>Fe(3+)</name>
        <dbReference type="ChEBI" id="CHEBI:29034"/>
    </ligand>
</feature>
<dbReference type="EMBL" id="CP151767">
    <property type="protein sequence ID" value="WZU66026.1"/>
    <property type="molecule type" value="Genomic_DNA"/>
</dbReference>
<dbReference type="InterPro" id="IPR023900">
    <property type="entry name" value="CN_Hdrtase_asu/SCN_Hdrlase_gsu"/>
</dbReference>
<feature type="domain" description="Nitrile hydratase alpha/Thiocyanate hydrolase gamma" evidence="8">
    <location>
        <begin position="27"/>
        <end position="205"/>
    </location>
</feature>
<evidence type="ECO:0000256" key="5">
    <source>
        <dbReference type="ARBA" id="ARBA00044877"/>
    </source>
</evidence>
<name>A0AAN0MDN5_9RHOB</name>
<feature type="region of interest" description="Disordered" evidence="7">
    <location>
        <begin position="1"/>
        <end position="22"/>
    </location>
</feature>